<dbReference type="VEuPathDB" id="FungiDB:F503_07525"/>
<evidence type="ECO:0000256" key="1">
    <source>
        <dbReference type="SAM" id="Phobius"/>
    </source>
</evidence>
<accession>S3C8D2</accession>
<protein>
    <submittedName>
        <fullName evidence="2">Uncharacterized protein</fullName>
    </submittedName>
</protein>
<dbReference type="HOGENOM" id="CLU_1928223_0_0_1"/>
<evidence type="ECO:0000313" key="2">
    <source>
        <dbReference type="EMBL" id="EPE09749.1"/>
    </source>
</evidence>
<name>S3C8D2_OPHP1</name>
<sequence length="131" mass="15212">MSALTFCKDRPWDISFDSAVCAYSFVGRCIYYVQRWIGLPDWLGFTMPPEYQQEHFISTLLVLYVVVFNIPPLLLALAEYAVRTDPGKVNNSYNRLRCHWNLMRRQTALAFFIVMTLNLGVAYKGGMFEHT</sequence>
<feature type="transmembrane region" description="Helical" evidence="1">
    <location>
        <begin position="56"/>
        <end position="82"/>
    </location>
</feature>
<dbReference type="Proteomes" id="UP000016923">
    <property type="component" value="Unassembled WGS sequence"/>
</dbReference>
<keyword evidence="3" id="KW-1185">Reference proteome</keyword>
<evidence type="ECO:0000313" key="3">
    <source>
        <dbReference type="Proteomes" id="UP000016923"/>
    </source>
</evidence>
<keyword evidence="1" id="KW-0812">Transmembrane</keyword>
<organism evidence="2 3">
    <name type="scientific">Ophiostoma piceae (strain UAMH 11346)</name>
    <name type="common">Sap stain fungus</name>
    <dbReference type="NCBI Taxonomy" id="1262450"/>
    <lineage>
        <taxon>Eukaryota</taxon>
        <taxon>Fungi</taxon>
        <taxon>Dikarya</taxon>
        <taxon>Ascomycota</taxon>
        <taxon>Pezizomycotina</taxon>
        <taxon>Sordariomycetes</taxon>
        <taxon>Sordariomycetidae</taxon>
        <taxon>Ophiostomatales</taxon>
        <taxon>Ophiostomataceae</taxon>
        <taxon>Ophiostoma</taxon>
    </lineage>
</organism>
<reference evidence="2 3" key="1">
    <citation type="journal article" date="2013" name="BMC Genomics">
        <title>The genome and transcriptome of the pine saprophyte Ophiostoma piceae, and a comparison with the bark beetle-associated pine pathogen Grosmannia clavigera.</title>
        <authorList>
            <person name="Haridas S."/>
            <person name="Wang Y."/>
            <person name="Lim L."/>
            <person name="Massoumi Alamouti S."/>
            <person name="Jackman S."/>
            <person name="Docking R."/>
            <person name="Robertson G."/>
            <person name="Birol I."/>
            <person name="Bohlmann J."/>
            <person name="Breuil C."/>
        </authorList>
    </citation>
    <scope>NUCLEOTIDE SEQUENCE [LARGE SCALE GENOMIC DNA]</scope>
    <source>
        <strain evidence="2 3">UAMH 11346</strain>
    </source>
</reference>
<feature type="transmembrane region" description="Helical" evidence="1">
    <location>
        <begin position="102"/>
        <end position="123"/>
    </location>
</feature>
<dbReference type="AlphaFoldDB" id="S3C8D2"/>
<keyword evidence="1" id="KW-0472">Membrane</keyword>
<dbReference type="EMBL" id="KE148147">
    <property type="protein sequence ID" value="EPE09749.1"/>
    <property type="molecule type" value="Genomic_DNA"/>
</dbReference>
<gene>
    <name evidence="2" type="ORF">F503_07525</name>
</gene>
<proteinExistence type="predicted"/>
<keyword evidence="1" id="KW-1133">Transmembrane helix</keyword>